<comment type="caution">
    <text evidence="1">The sequence shown here is derived from an EMBL/GenBank/DDBJ whole genome shotgun (WGS) entry which is preliminary data.</text>
</comment>
<reference evidence="1 2" key="1">
    <citation type="submission" date="2019-06" db="EMBL/GenBank/DDBJ databases">
        <title>Whole genome shotgun sequence of Pseudonocardia hydrocarbonoxydans NBRC 14498.</title>
        <authorList>
            <person name="Hosoyama A."/>
            <person name="Uohara A."/>
            <person name="Ohji S."/>
            <person name="Ichikawa N."/>
        </authorList>
    </citation>
    <scope>NUCLEOTIDE SEQUENCE [LARGE SCALE GENOMIC DNA]</scope>
    <source>
        <strain evidence="1 2">NBRC 14498</strain>
    </source>
</reference>
<sequence length="68" mass="7830">MNAIPARRFDDLGETVEHVSIETLQVDQTVYLMIRGEDVRYYALTGDEWAGLTESPATLAEWTERNRK</sequence>
<dbReference type="EMBL" id="BJNG01000020">
    <property type="protein sequence ID" value="GEC20546.1"/>
    <property type="molecule type" value="Genomic_DNA"/>
</dbReference>
<dbReference type="RefSeq" id="WP_141279092.1">
    <property type="nucleotide sequence ID" value="NZ_BAAARZ010000003.1"/>
</dbReference>
<organism evidence="1 2">
    <name type="scientific">Pseudonocardia hydrocarbonoxydans</name>
    <dbReference type="NCBI Taxonomy" id="76726"/>
    <lineage>
        <taxon>Bacteria</taxon>
        <taxon>Bacillati</taxon>
        <taxon>Actinomycetota</taxon>
        <taxon>Actinomycetes</taxon>
        <taxon>Pseudonocardiales</taxon>
        <taxon>Pseudonocardiaceae</taxon>
        <taxon>Pseudonocardia</taxon>
    </lineage>
</organism>
<evidence type="ECO:0000313" key="1">
    <source>
        <dbReference type="EMBL" id="GEC20546.1"/>
    </source>
</evidence>
<evidence type="ECO:0000313" key="2">
    <source>
        <dbReference type="Proteomes" id="UP000320338"/>
    </source>
</evidence>
<dbReference type="Proteomes" id="UP000320338">
    <property type="component" value="Unassembled WGS sequence"/>
</dbReference>
<accession>A0A4Y3WT70</accession>
<name>A0A4Y3WT70_9PSEU</name>
<keyword evidence="2" id="KW-1185">Reference proteome</keyword>
<proteinExistence type="predicted"/>
<gene>
    <name evidence="1" type="ORF">PHY01_28290</name>
</gene>
<dbReference type="AlphaFoldDB" id="A0A4Y3WT70"/>
<protein>
    <submittedName>
        <fullName evidence="1">Uncharacterized protein</fullName>
    </submittedName>
</protein>